<dbReference type="SUPFAM" id="SSF47473">
    <property type="entry name" value="EF-hand"/>
    <property type="match status" value="1"/>
</dbReference>
<dbReference type="InterPro" id="IPR028846">
    <property type="entry name" value="Recoverin"/>
</dbReference>
<feature type="compositionally biased region" description="Low complexity" evidence="4">
    <location>
        <begin position="641"/>
        <end position="653"/>
    </location>
</feature>
<dbReference type="RefSeq" id="XP_060303080.1">
    <property type="nucleotide sequence ID" value="XM_060440945.1"/>
</dbReference>
<feature type="region of interest" description="Disordered" evidence="4">
    <location>
        <begin position="420"/>
        <end position="467"/>
    </location>
</feature>
<evidence type="ECO:0000256" key="3">
    <source>
        <dbReference type="ARBA" id="ARBA00022837"/>
    </source>
</evidence>
<dbReference type="AlphaFoldDB" id="A0AA40BH89"/>
<feature type="region of interest" description="Disordered" evidence="4">
    <location>
        <begin position="600"/>
        <end position="696"/>
    </location>
</feature>
<dbReference type="GO" id="GO:0005829">
    <property type="term" value="C:cytosol"/>
    <property type="evidence" value="ECO:0007669"/>
    <property type="project" value="TreeGrafter"/>
</dbReference>
<feature type="compositionally biased region" description="Polar residues" evidence="4">
    <location>
        <begin position="318"/>
        <end position="332"/>
    </location>
</feature>
<feature type="region of interest" description="Disordered" evidence="4">
    <location>
        <begin position="182"/>
        <end position="233"/>
    </location>
</feature>
<dbReference type="PROSITE" id="PS00018">
    <property type="entry name" value="EF_HAND_1"/>
    <property type="match status" value="1"/>
</dbReference>
<evidence type="ECO:0000256" key="4">
    <source>
        <dbReference type="SAM" id="MobiDB-lite"/>
    </source>
</evidence>
<dbReference type="InterPro" id="IPR011992">
    <property type="entry name" value="EF-hand-dom_pair"/>
</dbReference>
<sequence length="755" mass="83701">MQPVWYPGDPSVALRYIPRDVMNRLSRETGFERPELEALWEQWAFMASTEWRDDPDKLCLAMDRKTFERYLVPSSADRHTVPNLIHDRIFAFYDTDRNDLIGFSEFLKATAYRKSKNRLRKIFDGYDINGDGLVERRDFLRLFRAYYVLFRQMHRDILEGQYEQCMSASEAQLGVSGRQPLSGLFGRDSHLPPPDPDPRPMDGKNITDGSTGDANITDGRCSVVREDRPDTEDRESILKSLFSRQENGYGTAPQGSMSNSGIRYLNSLLNPPTRVGELPALLAGEARPGDELLVDAGQDSQESESSSGSENGGDENIPAQSGDNQVGSQSEGGVSISPEGFIQGDASRSQLPTGTQIQEAYREPRLSSNVRNQKQVRRKLLDRWKRRHFYLDEEEGLHAPEGWNDDEDVLAASFNEVGESSKSVQPAALAPRSRSSSKVRFAEDTEDYETRSNPSTSSRSIPERWGGMDIPDAERDSGKEIFYQVTQQAFNELLDLLFKAKEDLAVKAAETRADRDMYRSLFMDLDPDTEGQVAAHIAANPHVDTETAGPDTQEEVPIPLQPLEVLLASSGYAVVAEPSQLQQAAGDVAADAVIGIEEDSEASQAHEAGQSSAGAAGAVNGASDDGEASYRDPTMPQFRPESSIATSSEQSASDEAKRDKKGKGVQLESDAKSSDATAGAKKKKKKNKIANPPALTPEVLTEWKRLDLAEEEAKERGGWGRLSYEEFEKIYAHEEASGVRLDYLGTWIDFCIPYH</sequence>
<name>A0AA40BH89_9PEZI</name>
<dbReference type="GO" id="GO:0016020">
    <property type="term" value="C:membrane"/>
    <property type="evidence" value="ECO:0007669"/>
    <property type="project" value="TreeGrafter"/>
</dbReference>
<feature type="compositionally biased region" description="Polar residues" evidence="4">
    <location>
        <begin position="451"/>
        <end position="460"/>
    </location>
</feature>
<dbReference type="InterPro" id="IPR002048">
    <property type="entry name" value="EF_hand_dom"/>
</dbReference>
<organism evidence="6 7">
    <name type="scientific">Lasiosphaeria miniovina</name>
    <dbReference type="NCBI Taxonomy" id="1954250"/>
    <lineage>
        <taxon>Eukaryota</taxon>
        <taxon>Fungi</taxon>
        <taxon>Dikarya</taxon>
        <taxon>Ascomycota</taxon>
        <taxon>Pezizomycotina</taxon>
        <taxon>Sordariomycetes</taxon>
        <taxon>Sordariomycetidae</taxon>
        <taxon>Sordariales</taxon>
        <taxon>Lasiosphaeriaceae</taxon>
        <taxon>Lasiosphaeria</taxon>
    </lineage>
</organism>
<evidence type="ECO:0000313" key="6">
    <source>
        <dbReference type="EMBL" id="KAK0734203.1"/>
    </source>
</evidence>
<feature type="compositionally biased region" description="Low complexity" evidence="4">
    <location>
        <begin position="602"/>
        <end position="623"/>
    </location>
</feature>
<dbReference type="GeneID" id="85324215"/>
<keyword evidence="3" id="KW-0106">Calcium</keyword>
<evidence type="ECO:0000256" key="1">
    <source>
        <dbReference type="ARBA" id="ARBA00022723"/>
    </source>
</evidence>
<dbReference type="Proteomes" id="UP001172101">
    <property type="component" value="Unassembled WGS sequence"/>
</dbReference>
<dbReference type="PANTHER" id="PTHR23055:SF187">
    <property type="entry name" value="EF HAND DOMAIN PROTEIN (AFU_ORTHOLOGUE AFUA_6G07310)"/>
    <property type="match status" value="1"/>
</dbReference>
<keyword evidence="7" id="KW-1185">Reference proteome</keyword>
<feature type="compositionally biased region" description="Low complexity" evidence="4">
    <location>
        <begin position="297"/>
        <end position="309"/>
    </location>
</feature>
<dbReference type="PANTHER" id="PTHR23055">
    <property type="entry name" value="CALCIUM BINDING PROTEINS"/>
    <property type="match status" value="1"/>
</dbReference>
<reference evidence="6" key="1">
    <citation type="submission" date="2023-06" db="EMBL/GenBank/DDBJ databases">
        <title>Genome-scale phylogeny and comparative genomics of the fungal order Sordariales.</title>
        <authorList>
            <consortium name="Lawrence Berkeley National Laboratory"/>
            <person name="Hensen N."/>
            <person name="Bonometti L."/>
            <person name="Westerberg I."/>
            <person name="Brannstrom I.O."/>
            <person name="Guillou S."/>
            <person name="Cros-Aarteil S."/>
            <person name="Calhoun S."/>
            <person name="Haridas S."/>
            <person name="Kuo A."/>
            <person name="Mondo S."/>
            <person name="Pangilinan J."/>
            <person name="Riley R."/>
            <person name="LaButti K."/>
            <person name="Andreopoulos B."/>
            <person name="Lipzen A."/>
            <person name="Chen C."/>
            <person name="Yanf M."/>
            <person name="Daum C."/>
            <person name="Ng V."/>
            <person name="Clum A."/>
            <person name="Steindorff A."/>
            <person name="Ohm R."/>
            <person name="Martin F."/>
            <person name="Silar P."/>
            <person name="Natvig D."/>
            <person name="Lalanne C."/>
            <person name="Gautier V."/>
            <person name="Ament-velasquez S.L."/>
            <person name="Kruys A."/>
            <person name="Hutchinson M.I."/>
            <person name="Powell A.J."/>
            <person name="Barry K."/>
            <person name="Miller A.N."/>
            <person name="Grigoriev I.V."/>
            <person name="Debuchy R."/>
            <person name="Gladieux P."/>
            <person name="Thoren M.H."/>
            <person name="Johannesson H."/>
        </authorList>
    </citation>
    <scope>NUCLEOTIDE SEQUENCE</scope>
    <source>
        <strain evidence="6">SMH2392-1A</strain>
    </source>
</reference>
<evidence type="ECO:0000256" key="2">
    <source>
        <dbReference type="ARBA" id="ARBA00022737"/>
    </source>
</evidence>
<evidence type="ECO:0000313" key="7">
    <source>
        <dbReference type="Proteomes" id="UP001172101"/>
    </source>
</evidence>
<feature type="domain" description="EF-hand" evidence="5">
    <location>
        <begin position="114"/>
        <end position="149"/>
    </location>
</feature>
<dbReference type="CDD" id="cd00051">
    <property type="entry name" value="EFh"/>
    <property type="match status" value="1"/>
</dbReference>
<accession>A0AA40BH89</accession>
<protein>
    <recommendedName>
        <fullName evidence="5">EF-hand domain-containing protein</fullName>
    </recommendedName>
</protein>
<dbReference type="InterPro" id="IPR018247">
    <property type="entry name" value="EF_Hand_1_Ca_BS"/>
</dbReference>
<proteinExistence type="predicted"/>
<evidence type="ECO:0000259" key="5">
    <source>
        <dbReference type="PROSITE" id="PS50222"/>
    </source>
</evidence>
<gene>
    <name evidence="6" type="ORF">B0T26DRAFT_687645</name>
</gene>
<keyword evidence="2" id="KW-0677">Repeat</keyword>
<dbReference type="EMBL" id="JAUIRO010000001">
    <property type="protein sequence ID" value="KAK0734203.1"/>
    <property type="molecule type" value="Genomic_DNA"/>
</dbReference>
<dbReference type="GO" id="GO:0005509">
    <property type="term" value="F:calcium ion binding"/>
    <property type="evidence" value="ECO:0007669"/>
    <property type="project" value="InterPro"/>
</dbReference>
<dbReference type="SMART" id="SM00054">
    <property type="entry name" value="EFh"/>
    <property type="match status" value="2"/>
</dbReference>
<comment type="caution">
    <text evidence="6">The sequence shown here is derived from an EMBL/GenBank/DDBJ whole genome shotgun (WGS) entry which is preliminary data.</text>
</comment>
<dbReference type="PROSITE" id="PS50222">
    <property type="entry name" value="EF_HAND_2"/>
    <property type="match status" value="1"/>
</dbReference>
<feature type="region of interest" description="Disordered" evidence="4">
    <location>
        <begin position="296"/>
        <end position="373"/>
    </location>
</feature>
<dbReference type="Gene3D" id="1.10.238.10">
    <property type="entry name" value="EF-hand"/>
    <property type="match status" value="1"/>
</dbReference>
<feature type="compositionally biased region" description="Polar residues" evidence="4">
    <location>
        <begin position="346"/>
        <end position="358"/>
    </location>
</feature>
<keyword evidence="1" id="KW-0479">Metal-binding</keyword>